<gene>
    <name evidence="1" type="ORF">BARVI_07930</name>
</gene>
<accession>W0EST7</accession>
<dbReference type="STRING" id="880074.BARVI_07930"/>
<dbReference type="AlphaFoldDB" id="W0EST7"/>
<dbReference type="Proteomes" id="UP000018901">
    <property type="component" value="Chromosome"/>
</dbReference>
<organism evidence="1 2">
    <name type="scientific">Barnesiella viscericola DSM 18177</name>
    <dbReference type="NCBI Taxonomy" id="880074"/>
    <lineage>
        <taxon>Bacteria</taxon>
        <taxon>Pseudomonadati</taxon>
        <taxon>Bacteroidota</taxon>
        <taxon>Bacteroidia</taxon>
        <taxon>Bacteroidales</taxon>
        <taxon>Barnesiellaceae</taxon>
        <taxon>Barnesiella</taxon>
    </lineage>
</organism>
<proteinExistence type="predicted"/>
<dbReference type="HOGENOM" id="CLU_2731860_0_0_10"/>
<sequence length="71" mass="7994">MANLFLFLQMYSICGRSQTLSTQKPSPGLNFLEKMTKKSALFIHAFLSNSPIFVTSPVNDVNDSFEKDVFT</sequence>
<name>W0EST7_9BACT</name>
<protein>
    <submittedName>
        <fullName evidence="1">Uncharacterized protein</fullName>
    </submittedName>
</protein>
<keyword evidence="2" id="KW-1185">Reference proteome</keyword>
<dbReference type="KEGG" id="bvs:BARVI_07930"/>
<evidence type="ECO:0000313" key="1">
    <source>
        <dbReference type="EMBL" id="AHF13837.1"/>
    </source>
</evidence>
<evidence type="ECO:0000313" key="2">
    <source>
        <dbReference type="Proteomes" id="UP000018901"/>
    </source>
</evidence>
<reference evidence="1 2" key="1">
    <citation type="submission" date="2013-12" db="EMBL/GenBank/DDBJ databases">
        <authorList>
            <consortium name="DOE Joint Genome Institute"/>
            <person name="Eisen J."/>
            <person name="Huntemann M."/>
            <person name="Han J."/>
            <person name="Chen A."/>
            <person name="Kyrpides N."/>
            <person name="Mavromatis K."/>
            <person name="Markowitz V."/>
            <person name="Palaniappan K."/>
            <person name="Ivanova N."/>
            <person name="Schaumberg A."/>
            <person name="Pati A."/>
            <person name="Liolios K."/>
            <person name="Nordberg H.P."/>
            <person name="Cantor M.N."/>
            <person name="Hua S.X."/>
            <person name="Woyke T."/>
        </authorList>
    </citation>
    <scope>NUCLEOTIDE SEQUENCE [LARGE SCALE GENOMIC DNA]</scope>
    <source>
        <strain evidence="2">DSM 18177</strain>
    </source>
</reference>
<dbReference type="EMBL" id="CP007034">
    <property type="protein sequence ID" value="AHF13837.1"/>
    <property type="molecule type" value="Genomic_DNA"/>
</dbReference>